<dbReference type="GO" id="GO:0005576">
    <property type="term" value="C:extracellular region"/>
    <property type="evidence" value="ECO:0007669"/>
    <property type="project" value="UniProtKB-SubCell"/>
</dbReference>
<evidence type="ECO:0000256" key="13">
    <source>
        <dbReference type="RuleBase" id="RU361126"/>
    </source>
</evidence>
<dbReference type="AlphaFoldDB" id="A0A4S8M5A1"/>
<evidence type="ECO:0000256" key="4">
    <source>
        <dbReference type="ARBA" id="ARBA00022685"/>
    </source>
</evidence>
<comment type="function">
    <text evidence="13">Secreted metalloproteinase that allows assimilation of proteinaceous substrates. Shows high activities on basic nuclear substrates such as histone and protamine.</text>
</comment>
<dbReference type="Gene3D" id="3.40.390.10">
    <property type="entry name" value="Collagenase (Catalytic Domain)"/>
    <property type="match status" value="1"/>
</dbReference>
<evidence type="ECO:0000256" key="12">
    <source>
        <dbReference type="PIRSR" id="PIRSR601384-2"/>
    </source>
</evidence>
<keyword evidence="10" id="KW-0865">Zymogen</keyword>
<feature type="binding site" evidence="12">
    <location>
        <position position="297"/>
    </location>
    <ligand>
        <name>Zn(2+)</name>
        <dbReference type="ChEBI" id="CHEBI:29105"/>
        <note>catalytic</note>
    </ligand>
</feature>
<dbReference type="PANTHER" id="PTHR37016:SF3">
    <property type="entry name" value="NEUTRAL PROTEASE 2-RELATED"/>
    <property type="match status" value="1"/>
</dbReference>
<dbReference type="InterPro" id="IPR050414">
    <property type="entry name" value="Fungal_M35_metalloproteases"/>
</dbReference>
<feature type="signal peptide" evidence="13">
    <location>
        <begin position="1"/>
        <end position="16"/>
    </location>
</feature>
<evidence type="ECO:0000256" key="5">
    <source>
        <dbReference type="ARBA" id="ARBA00022723"/>
    </source>
</evidence>
<evidence type="ECO:0000256" key="7">
    <source>
        <dbReference type="ARBA" id="ARBA00022801"/>
    </source>
</evidence>
<evidence type="ECO:0000256" key="3">
    <source>
        <dbReference type="ARBA" id="ARBA00022670"/>
    </source>
</evidence>
<comment type="catalytic activity">
    <reaction evidence="1 13">
        <text>Preferential cleavage of bonds with hydrophobic residues in P1'. Also 3-Asn-|-Gln-4 and 8-Gly-|-Ser-9 bonds in insulin B chain.</text>
        <dbReference type="EC" id="3.4.24.39"/>
    </reaction>
</comment>
<dbReference type="GO" id="GO:0006508">
    <property type="term" value="P:proteolysis"/>
    <property type="evidence" value="ECO:0007669"/>
    <property type="project" value="UniProtKB-KW"/>
</dbReference>
<comment type="similarity">
    <text evidence="2 13">Belongs to the peptidase M35 family.</text>
</comment>
<keyword evidence="5 12" id="KW-0479">Metal-binding</keyword>
<dbReference type="Pfam" id="PF02102">
    <property type="entry name" value="Peptidase_M35"/>
    <property type="match status" value="1"/>
</dbReference>
<keyword evidence="3 13" id="KW-0645">Protease</keyword>
<evidence type="ECO:0000313" key="14">
    <source>
        <dbReference type="EMBL" id="THU97406.1"/>
    </source>
</evidence>
<name>A0A4S8M5A1_DENBC</name>
<evidence type="ECO:0000256" key="1">
    <source>
        <dbReference type="ARBA" id="ARBA00001187"/>
    </source>
</evidence>
<dbReference type="InterPro" id="IPR024079">
    <property type="entry name" value="MetalloPept_cat_dom_sf"/>
</dbReference>
<evidence type="ECO:0000256" key="9">
    <source>
        <dbReference type="ARBA" id="ARBA00023049"/>
    </source>
</evidence>
<keyword evidence="15" id="KW-1185">Reference proteome</keyword>
<gene>
    <name evidence="14" type="ORF">K435DRAFT_754056</name>
</gene>
<sequence length="344" mass="36355">MFSLTFVTLLAGLAAATPLKRSDALTVKLTPASPSVSSIDDLKLVAEVTNTGSEAIRVLKYNTVLDSLPTRSFSVSRNGTDVAFTGVKVVTGNFDFVAFHTIQSGETVSVTHSVADLFDFASAGTGTFSFTPNGEFKIAGADSAAVNKFAVDMPTVDVEVTGAIPKKVKRATNICDDSSKSSFIDSAQSEGKELATVAADYITSGDGDSVYEDYYGSTSASTIVNVFNAVADENDSGRTLSCTDELNACDGNVIAYTVTSTTDIYFCDIFFDELPNDRLCSGTSVASRNIRGGTFLHEMTHAVADTDDITYGCDSDMALSDSESAQNADNYNCFSTQAFADTQC</sequence>
<dbReference type="Proteomes" id="UP000297245">
    <property type="component" value="Unassembled WGS sequence"/>
</dbReference>
<dbReference type="GO" id="GO:0004222">
    <property type="term" value="F:metalloendopeptidase activity"/>
    <property type="evidence" value="ECO:0007669"/>
    <property type="project" value="InterPro"/>
</dbReference>
<accession>A0A4S8M5A1</accession>
<dbReference type="GO" id="GO:0046872">
    <property type="term" value="F:metal ion binding"/>
    <property type="evidence" value="ECO:0007669"/>
    <property type="project" value="UniProtKB-KW"/>
</dbReference>
<dbReference type="Gene3D" id="2.60.40.2970">
    <property type="match status" value="1"/>
</dbReference>
<dbReference type="PANTHER" id="PTHR37016">
    <property type="match status" value="1"/>
</dbReference>
<dbReference type="OrthoDB" id="412874at2759"/>
<dbReference type="PRINTS" id="PR00768">
    <property type="entry name" value="DEUTEROLYSIN"/>
</dbReference>
<reference evidence="14 15" key="1">
    <citation type="journal article" date="2019" name="Nat. Ecol. Evol.">
        <title>Megaphylogeny resolves global patterns of mushroom evolution.</title>
        <authorList>
            <person name="Varga T."/>
            <person name="Krizsan K."/>
            <person name="Foldi C."/>
            <person name="Dima B."/>
            <person name="Sanchez-Garcia M."/>
            <person name="Sanchez-Ramirez S."/>
            <person name="Szollosi G.J."/>
            <person name="Szarkandi J.G."/>
            <person name="Papp V."/>
            <person name="Albert L."/>
            <person name="Andreopoulos W."/>
            <person name="Angelini C."/>
            <person name="Antonin V."/>
            <person name="Barry K.W."/>
            <person name="Bougher N.L."/>
            <person name="Buchanan P."/>
            <person name="Buyck B."/>
            <person name="Bense V."/>
            <person name="Catcheside P."/>
            <person name="Chovatia M."/>
            <person name="Cooper J."/>
            <person name="Damon W."/>
            <person name="Desjardin D."/>
            <person name="Finy P."/>
            <person name="Geml J."/>
            <person name="Haridas S."/>
            <person name="Hughes K."/>
            <person name="Justo A."/>
            <person name="Karasinski D."/>
            <person name="Kautmanova I."/>
            <person name="Kiss B."/>
            <person name="Kocsube S."/>
            <person name="Kotiranta H."/>
            <person name="LaButti K.M."/>
            <person name="Lechner B.E."/>
            <person name="Liimatainen K."/>
            <person name="Lipzen A."/>
            <person name="Lukacs Z."/>
            <person name="Mihaltcheva S."/>
            <person name="Morgado L.N."/>
            <person name="Niskanen T."/>
            <person name="Noordeloos M.E."/>
            <person name="Ohm R.A."/>
            <person name="Ortiz-Santana B."/>
            <person name="Ovrebo C."/>
            <person name="Racz N."/>
            <person name="Riley R."/>
            <person name="Savchenko A."/>
            <person name="Shiryaev A."/>
            <person name="Soop K."/>
            <person name="Spirin V."/>
            <person name="Szebenyi C."/>
            <person name="Tomsovsky M."/>
            <person name="Tulloss R.E."/>
            <person name="Uehling J."/>
            <person name="Grigoriev I.V."/>
            <person name="Vagvolgyi C."/>
            <person name="Papp T."/>
            <person name="Martin F.M."/>
            <person name="Miettinen O."/>
            <person name="Hibbett D.S."/>
            <person name="Nagy L.G."/>
        </authorList>
    </citation>
    <scope>NUCLEOTIDE SEQUENCE [LARGE SCALE GENOMIC DNA]</scope>
    <source>
        <strain evidence="14 15">CBS 962.96</strain>
    </source>
</reference>
<evidence type="ECO:0000256" key="8">
    <source>
        <dbReference type="ARBA" id="ARBA00022833"/>
    </source>
</evidence>
<dbReference type="CDD" id="cd11008">
    <property type="entry name" value="M35_deuterolysin_like"/>
    <property type="match status" value="1"/>
</dbReference>
<keyword evidence="4 13" id="KW-0165">Cleavage on pair of basic residues</keyword>
<feature type="binding site" evidence="12">
    <location>
        <position position="301"/>
    </location>
    <ligand>
        <name>Zn(2+)</name>
        <dbReference type="ChEBI" id="CHEBI:29105"/>
        <note>catalytic</note>
    </ligand>
</feature>
<keyword evidence="6 13" id="KW-0732">Signal</keyword>
<keyword evidence="7 13" id="KW-0378">Hydrolase</keyword>
<keyword evidence="13" id="KW-0964">Secreted</keyword>
<keyword evidence="8 12" id="KW-0862">Zinc</keyword>
<dbReference type="EMBL" id="ML179156">
    <property type="protein sequence ID" value="THU97406.1"/>
    <property type="molecule type" value="Genomic_DNA"/>
</dbReference>
<organism evidence="14 15">
    <name type="scientific">Dendrothele bispora (strain CBS 962.96)</name>
    <dbReference type="NCBI Taxonomy" id="1314807"/>
    <lineage>
        <taxon>Eukaryota</taxon>
        <taxon>Fungi</taxon>
        <taxon>Dikarya</taxon>
        <taxon>Basidiomycota</taxon>
        <taxon>Agaricomycotina</taxon>
        <taxon>Agaricomycetes</taxon>
        <taxon>Agaricomycetidae</taxon>
        <taxon>Agaricales</taxon>
        <taxon>Agaricales incertae sedis</taxon>
        <taxon>Dendrothele</taxon>
    </lineage>
</organism>
<proteinExistence type="inferred from homology"/>
<feature type="chain" id="PRO_5020842900" description="Neutral protease 2" evidence="13">
    <location>
        <begin position="17"/>
        <end position="344"/>
    </location>
</feature>
<comment type="cofactor">
    <cofactor evidence="12 13">
        <name>Zn(2+)</name>
        <dbReference type="ChEBI" id="CHEBI:29105"/>
    </cofactor>
    <text evidence="12 13">Binds 1 zinc ion per subunit.</text>
</comment>
<evidence type="ECO:0000256" key="6">
    <source>
        <dbReference type="ARBA" id="ARBA00022729"/>
    </source>
</evidence>
<evidence type="ECO:0000256" key="10">
    <source>
        <dbReference type="ARBA" id="ARBA00023145"/>
    </source>
</evidence>
<evidence type="ECO:0000256" key="11">
    <source>
        <dbReference type="PIRSR" id="PIRSR601384-1"/>
    </source>
</evidence>
<evidence type="ECO:0000256" key="2">
    <source>
        <dbReference type="ARBA" id="ARBA00010279"/>
    </source>
</evidence>
<keyword evidence="9 13" id="KW-0482">Metalloprotease</keyword>
<evidence type="ECO:0000313" key="15">
    <source>
        <dbReference type="Proteomes" id="UP000297245"/>
    </source>
</evidence>
<dbReference type="EC" id="3.4.24.39" evidence="13"/>
<comment type="subcellular location">
    <subcellularLocation>
        <location evidence="13">Secreted</location>
    </subcellularLocation>
</comment>
<feature type="binding site" evidence="12">
    <location>
        <position position="308"/>
    </location>
    <ligand>
        <name>Zn(2+)</name>
        <dbReference type="ChEBI" id="CHEBI:29105"/>
        <note>catalytic</note>
    </ligand>
</feature>
<dbReference type="InterPro" id="IPR001384">
    <property type="entry name" value="Peptidase_M35"/>
</dbReference>
<feature type="active site" evidence="11">
    <location>
        <position position="298"/>
    </location>
</feature>
<dbReference type="SUPFAM" id="SSF55486">
    <property type="entry name" value="Metalloproteases ('zincins'), catalytic domain"/>
    <property type="match status" value="1"/>
</dbReference>
<protein>
    <recommendedName>
        <fullName evidence="13">Neutral protease 2</fullName>
        <ecNumber evidence="13">3.4.24.39</ecNumber>
    </recommendedName>
    <alternativeName>
        <fullName evidence="13">Deuterolysin</fullName>
    </alternativeName>
</protein>